<feature type="transmembrane region" description="Helical" evidence="5">
    <location>
        <begin position="127"/>
        <end position="148"/>
    </location>
</feature>
<feature type="transmembrane region" description="Helical" evidence="5">
    <location>
        <begin position="275"/>
        <end position="298"/>
    </location>
</feature>
<evidence type="ECO:0000313" key="7">
    <source>
        <dbReference type="EMBL" id="RFA15705.1"/>
    </source>
</evidence>
<keyword evidence="3" id="KW-0902">Two-component regulatory system</keyword>
<feature type="domain" description="Histidine kinase/HSP90-like ATPase" evidence="6">
    <location>
        <begin position="535"/>
        <end position="625"/>
    </location>
</feature>
<feature type="transmembrane region" description="Helical" evidence="5">
    <location>
        <begin position="70"/>
        <end position="92"/>
    </location>
</feature>
<dbReference type="SMART" id="SM00387">
    <property type="entry name" value="HATPase_c"/>
    <property type="match status" value="1"/>
</dbReference>
<keyword evidence="5" id="KW-0472">Membrane</keyword>
<evidence type="ECO:0000256" key="2">
    <source>
        <dbReference type="ARBA" id="ARBA00022777"/>
    </source>
</evidence>
<feature type="transmembrane region" description="Helical" evidence="5">
    <location>
        <begin position="180"/>
        <end position="199"/>
    </location>
</feature>
<dbReference type="EMBL" id="NBXA01000006">
    <property type="protein sequence ID" value="RFA15705.1"/>
    <property type="molecule type" value="Genomic_DNA"/>
</dbReference>
<evidence type="ECO:0000256" key="1">
    <source>
        <dbReference type="ARBA" id="ARBA00022679"/>
    </source>
</evidence>
<dbReference type="InterPro" id="IPR003594">
    <property type="entry name" value="HATPase_dom"/>
</dbReference>
<gene>
    <name evidence="7" type="ORF">B7R21_03080</name>
</gene>
<evidence type="ECO:0000256" key="3">
    <source>
        <dbReference type="ARBA" id="ARBA00023012"/>
    </source>
</evidence>
<dbReference type="Gene3D" id="1.20.5.1930">
    <property type="match status" value="1"/>
</dbReference>
<feature type="transmembrane region" description="Helical" evidence="5">
    <location>
        <begin position="243"/>
        <end position="263"/>
    </location>
</feature>
<dbReference type="Pfam" id="PF02518">
    <property type="entry name" value="HATPase_c"/>
    <property type="match status" value="1"/>
</dbReference>
<keyword evidence="5" id="KW-0812">Transmembrane</keyword>
<organism evidence="7 8">
    <name type="scientific">Subtercola boreus</name>
    <dbReference type="NCBI Taxonomy" id="120213"/>
    <lineage>
        <taxon>Bacteria</taxon>
        <taxon>Bacillati</taxon>
        <taxon>Actinomycetota</taxon>
        <taxon>Actinomycetes</taxon>
        <taxon>Micrococcales</taxon>
        <taxon>Microbacteriaceae</taxon>
        <taxon>Subtercola</taxon>
    </lineage>
</organism>
<dbReference type="SUPFAM" id="SSF55874">
    <property type="entry name" value="ATPase domain of HSP90 chaperone/DNA topoisomerase II/histidine kinase"/>
    <property type="match status" value="1"/>
</dbReference>
<reference evidence="7 8" key="1">
    <citation type="submission" date="2017-04" db="EMBL/GenBank/DDBJ databases">
        <title>Comparative genome analysis of Subtercola boreus.</title>
        <authorList>
            <person name="Cho Y.-J."/>
            <person name="Cho A."/>
            <person name="Kim O.-S."/>
            <person name="Lee J.-I."/>
        </authorList>
    </citation>
    <scope>NUCLEOTIDE SEQUENCE [LARGE SCALE GENOMIC DNA]</scope>
    <source>
        <strain evidence="7 8">P27444</strain>
    </source>
</reference>
<feature type="region of interest" description="Disordered" evidence="4">
    <location>
        <begin position="1"/>
        <end position="28"/>
    </location>
</feature>
<feature type="transmembrane region" description="Helical" evidence="5">
    <location>
        <begin position="211"/>
        <end position="231"/>
    </location>
</feature>
<protein>
    <recommendedName>
        <fullName evidence="6">Histidine kinase/HSP90-like ATPase domain-containing protein</fullName>
    </recommendedName>
</protein>
<name>A0A3E0W1L8_9MICO</name>
<dbReference type="GO" id="GO:0016020">
    <property type="term" value="C:membrane"/>
    <property type="evidence" value="ECO:0007669"/>
    <property type="project" value="InterPro"/>
</dbReference>
<keyword evidence="2" id="KW-0418">Kinase</keyword>
<dbReference type="InterPro" id="IPR011712">
    <property type="entry name" value="Sig_transdc_His_kin_sub3_dim/P"/>
</dbReference>
<evidence type="ECO:0000256" key="5">
    <source>
        <dbReference type="SAM" id="Phobius"/>
    </source>
</evidence>
<proteinExistence type="predicted"/>
<keyword evidence="5" id="KW-1133">Transmembrane helix</keyword>
<keyword evidence="1" id="KW-0808">Transferase</keyword>
<dbReference type="CDD" id="cd16917">
    <property type="entry name" value="HATPase_UhpB-NarQ-NarX-like"/>
    <property type="match status" value="1"/>
</dbReference>
<dbReference type="OrthoDB" id="5242012at2"/>
<dbReference type="PANTHER" id="PTHR24421:SF58">
    <property type="entry name" value="SIGNAL TRANSDUCTION HISTIDINE-PROTEIN KINASE_PHOSPHATASE UHPB"/>
    <property type="match status" value="1"/>
</dbReference>
<feature type="transmembrane region" description="Helical" evidence="5">
    <location>
        <begin position="98"/>
        <end position="120"/>
    </location>
</feature>
<evidence type="ECO:0000256" key="4">
    <source>
        <dbReference type="SAM" id="MobiDB-lite"/>
    </source>
</evidence>
<dbReference type="GO" id="GO:0046983">
    <property type="term" value="F:protein dimerization activity"/>
    <property type="evidence" value="ECO:0007669"/>
    <property type="project" value="InterPro"/>
</dbReference>
<dbReference type="AlphaFoldDB" id="A0A3E0W1L8"/>
<sequence length="625" mass="66111">MSPVLELPHPRTPSIGRGDGSSSAPQCHSGKAVRMTVAPAKWGCSVTTDMKPSKRPTPTLVRPIRTPSRAAGLVLLSLFALLLGGIQLSVGWNGPTEFWIPAAFTLEFWAWSSTGLLAWWRRPSNGTGALLLFGAVAMFLAGIGNLGLPVLTEVSTISATLILAVTVHLLHAFPSGQLRGRLSVTTVIAGYVVCLILQVPNYLLPPAEARVLLAAQASAGLAVFLVTAALLVDRLRSADPKNLRVLLPLYLYGILAVLIIPFASNVLPLFGADSVAVGAVQLVAMAGIPLAFLVGVLAGGFARTAEADALSTWLSLPGSTRSAVAQALAGALGDDSLRVVYWSEERETFIDSRGAPAESPTAQSPRVRHDVHVESRLAGAIEYDSRMIADPGSVERAGRVLAVALDRERLTAALVASNEALGLSRMRLVEAADRERSRIARDLHDGLQVQFVLLALEAQQIANADTTPFVTARAATALRTRIDQAAAELRHLVHAVLPAALIERGLFAAAEDLVDRLDIPARLEGDIDDRELDQQTAQTAYLVVAEALTNAVKHSGASVVIVSLNSEDEYLTVVIEDDGRGGASVDAGTGLKGLRDRVEAFGGTFVVSSELDKGTRLRVELPCAS</sequence>
<dbReference type="Proteomes" id="UP000256709">
    <property type="component" value="Unassembled WGS sequence"/>
</dbReference>
<dbReference type="InterPro" id="IPR036890">
    <property type="entry name" value="HATPase_C_sf"/>
</dbReference>
<evidence type="ECO:0000259" key="6">
    <source>
        <dbReference type="SMART" id="SM00387"/>
    </source>
</evidence>
<dbReference type="Gene3D" id="3.30.565.10">
    <property type="entry name" value="Histidine kinase-like ATPase, C-terminal domain"/>
    <property type="match status" value="1"/>
</dbReference>
<comment type="caution">
    <text evidence="7">The sequence shown here is derived from an EMBL/GenBank/DDBJ whole genome shotgun (WGS) entry which is preliminary data.</text>
</comment>
<feature type="transmembrane region" description="Helical" evidence="5">
    <location>
        <begin position="154"/>
        <end position="173"/>
    </location>
</feature>
<dbReference type="Pfam" id="PF07730">
    <property type="entry name" value="HisKA_3"/>
    <property type="match status" value="1"/>
</dbReference>
<evidence type="ECO:0000313" key="8">
    <source>
        <dbReference type="Proteomes" id="UP000256709"/>
    </source>
</evidence>
<dbReference type="InterPro" id="IPR050482">
    <property type="entry name" value="Sensor_HK_TwoCompSys"/>
</dbReference>
<dbReference type="GO" id="GO:0000155">
    <property type="term" value="F:phosphorelay sensor kinase activity"/>
    <property type="evidence" value="ECO:0007669"/>
    <property type="project" value="InterPro"/>
</dbReference>
<dbReference type="PANTHER" id="PTHR24421">
    <property type="entry name" value="NITRATE/NITRITE SENSOR PROTEIN NARX-RELATED"/>
    <property type="match status" value="1"/>
</dbReference>
<accession>A0A3E0W1L8</accession>